<evidence type="ECO:0000256" key="1">
    <source>
        <dbReference type="SAM" id="MobiDB-lite"/>
    </source>
</evidence>
<dbReference type="GO" id="GO:0016874">
    <property type="term" value="F:ligase activity"/>
    <property type="evidence" value="ECO:0007669"/>
    <property type="project" value="UniProtKB-KW"/>
</dbReference>
<dbReference type="Pfam" id="PF25355">
    <property type="entry name" value="DUF7882"/>
    <property type="match status" value="1"/>
</dbReference>
<evidence type="ECO:0000313" key="4">
    <source>
        <dbReference type="Proteomes" id="UP000237340"/>
    </source>
</evidence>
<reference evidence="3 4" key="1">
    <citation type="submission" date="2018-01" db="EMBL/GenBank/DDBJ databases">
        <title>Cryobacterium sp. nov., from glaciers in China.</title>
        <authorList>
            <person name="Liu Q."/>
            <person name="Xin Y.-H."/>
        </authorList>
    </citation>
    <scope>NUCLEOTIDE SEQUENCE [LARGE SCALE GENOMIC DNA]</scope>
    <source>
        <strain evidence="3 4">TMN-42</strain>
    </source>
</reference>
<feature type="domain" description="DUF7882" evidence="2">
    <location>
        <begin position="1"/>
        <end position="96"/>
    </location>
</feature>
<name>A0A2S3ZAJ0_9MICO</name>
<evidence type="ECO:0000313" key="3">
    <source>
        <dbReference type="EMBL" id="POH62569.1"/>
    </source>
</evidence>
<comment type="caution">
    <text evidence="3">The sequence shown here is derived from an EMBL/GenBank/DDBJ whole genome shotgun (WGS) entry which is preliminary data.</text>
</comment>
<dbReference type="EMBL" id="PPXD01000026">
    <property type="protein sequence ID" value="POH62569.1"/>
    <property type="molecule type" value="Genomic_DNA"/>
</dbReference>
<accession>A0A2S3ZAJ0</accession>
<evidence type="ECO:0000259" key="2">
    <source>
        <dbReference type="Pfam" id="PF25355"/>
    </source>
</evidence>
<dbReference type="AlphaFoldDB" id="A0A2S3ZAJ0"/>
<proteinExistence type="predicted"/>
<organism evidence="3 4">
    <name type="scientific">Cryobacterium zongtaii</name>
    <dbReference type="NCBI Taxonomy" id="1259217"/>
    <lineage>
        <taxon>Bacteria</taxon>
        <taxon>Bacillati</taxon>
        <taxon>Actinomycetota</taxon>
        <taxon>Actinomycetes</taxon>
        <taxon>Micrococcales</taxon>
        <taxon>Microbacteriaceae</taxon>
        <taxon>Cryobacterium</taxon>
    </lineage>
</organism>
<dbReference type="Proteomes" id="UP000237340">
    <property type="component" value="Unassembled WGS sequence"/>
</dbReference>
<sequence length="110" mass="12340">MGHLVYDSSLRIDFNDRMLAHLQVAFAVKLHSNESFQFSWRQDRDGDGGRGSIWIHPHISILYRFTDRLKPTLNPRWIEALVRSADTPEGMSALPEPSALSTAADPPAAP</sequence>
<feature type="region of interest" description="Disordered" evidence="1">
    <location>
        <begin position="88"/>
        <end position="110"/>
    </location>
</feature>
<gene>
    <name evidence="3" type="ORF">C3B61_17135</name>
</gene>
<dbReference type="RefSeq" id="WP_103461702.1">
    <property type="nucleotide sequence ID" value="NZ_PPXD01000026.1"/>
</dbReference>
<keyword evidence="3" id="KW-0436">Ligase</keyword>
<dbReference type="InterPro" id="IPR057204">
    <property type="entry name" value="DUF7882"/>
</dbReference>
<keyword evidence="4" id="KW-1185">Reference proteome</keyword>
<protein>
    <submittedName>
        <fullName evidence="3">ATP-dependent DNA ligase</fullName>
    </submittedName>
</protein>